<dbReference type="AlphaFoldDB" id="A0A1X7UKI7"/>
<protein>
    <submittedName>
        <fullName evidence="1">Uncharacterized protein</fullName>
    </submittedName>
</protein>
<dbReference type="InParanoid" id="A0A1X7UKI7"/>
<name>A0A1X7UKI7_AMPQE</name>
<dbReference type="EnsemblMetazoa" id="Aqu2.1.28490_001">
    <property type="protein sequence ID" value="Aqu2.1.28490_001"/>
    <property type="gene ID" value="Aqu2.1.28490"/>
</dbReference>
<proteinExistence type="predicted"/>
<evidence type="ECO:0000313" key="1">
    <source>
        <dbReference type="EnsemblMetazoa" id="Aqu2.1.28490_001"/>
    </source>
</evidence>
<reference evidence="1" key="1">
    <citation type="submission" date="2017-05" db="UniProtKB">
        <authorList>
            <consortium name="EnsemblMetazoa"/>
        </authorList>
    </citation>
    <scope>IDENTIFICATION</scope>
</reference>
<sequence length="71" mass="8178">MLLNLNFPKIKNLRKFLCARDPHAIRTVRLSPARGPATTCSKEDERALRQRPIQESFLFHHAILKLLCNPA</sequence>
<organism evidence="1">
    <name type="scientific">Amphimedon queenslandica</name>
    <name type="common">Sponge</name>
    <dbReference type="NCBI Taxonomy" id="400682"/>
    <lineage>
        <taxon>Eukaryota</taxon>
        <taxon>Metazoa</taxon>
        <taxon>Porifera</taxon>
        <taxon>Demospongiae</taxon>
        <taxon>Heteroscleromorpha</taxon>
        <taxon>Haplosclerida</taxon>
        <taxon>Niphatidae</taxon>
        <taxon>Amphimedon</taxon>
    </lineage>
</organism>
<accession>A0A1X7UKI7</accession>